<keyword evidence="3" id="KW-1185">Reference proteome</keyword>
<comment type="caution">
    <text evidence="2">The sequence shown here is derived from an EMBL/GenBank/DDBJ whole genome shotgun (WGS) entry which is preliminary data.</text>
</comment>
<feature type="compositionally biased region" description="Basic and acidic residues" evidence="1">
    <location>
        <begin position="77"/>
        <end position="87"/>
    </location>
</feature>
<evidence type="ECO:0000256" key="1">
    <source>
        <dbReference type="SAM" id="MobiDB-lite"/>
    </source>
</evidence>
<feature type="region of interest" description="Disordered" evidence="1">
    <location>
        <begin position="38"/>
        <end position="87"/>
    </location>
</feature>
<dbReference type="EMBL" id="JANPWB010000009">
    <property type="protein sequence ID" value="KAJ1150370.1"/>
    <property type="molecule type" value="Genomic_DNA"/>
</dbReference>
<reference evidence="2" key="1">
    <citation type="journal article" date="2022" name="bioRxiv">
        <title>Sequencing and chromosome-scale assembly of the giantPleurodeles waltlgenome.</title>
        <authorList>
            <person name="Brown T."/>
            <person name="Elewa A."/>
            <person name="Iarovenko S."/>
            <person name="Subramanian E."/>
            <person name="Araus A.J."/>
            <person name="Petzold A."/>
            <person name="Susuki M."/>
            <person name="Suzuki K.-i.T."/>
            <person name="Hayashi T."/>
            <person name="Toyoda A."/>
            <person name="Oliveira C."/>
            <person name="Osipova E."/>
            <person name="Leigh N.D."/>
            <person name="Simon A."/>
            <person name="Yun M.H."/>
        </authorList>
    </citation>
    <scope>NUCLEOTIDE SEQUENCE</scope>
    <source>
        <strain evidence="2">20211129_DDA</strain>
        <tissue evidence="2">Liver</tissue>
    </source>
</reference>
<accession>A0AAV7RFS8</accession>
<gene>
    <name evidence="2" type="ORF">NDU88_003164</name>
</gene>
<organism evidence="2 3">
    <name type="scientific">Pleurodeles waltl</name>
    <name type="common">Iberian ribbed newt</name>
    <dbReference type="NCBI Taxonomy" id="8319"/>
    <lineage>
        <taxon>Eukaryota</taxon>
        <taxon>Metazoa</taxon>
        <taxon>Chordata</taxon>
        <taxon>Craniata</taxon>
        <taxon>Vertebrata</taxon>
        <taxon>Euteleostomi</taxon>
        <taxon>Amphibia</taxon>
        <taxon>Batrachia</taxon>
        <taxon>Caudata</taxon>
        <taxon>Salamandroidea</taxon>
        <taxon>Salamandridae</taxon>
        <taxon>Pleurodelinae</taxon>
        <taxon>Pleurodeles</taxon>
    </lineage>
</organism>
<dbReference type="Proteomes" id="UP001066276">
    <property type="component" value="Chromosome 5"/>
</dbReference>
<protein>
    <submittedName>
        <fullName evidence="2">Uncharacterized protein</fullName>
    </submittedName>
</protein>
<dbReference type="AlphaFoldDB" id="A0AAV7RFS8"/>
<evidence type="ECO:0000313" key="2">
    <source>
        <dbReference type="EMBL" id="KAJ1150370.1"/>
    </source>
</evidence>
<sequence length="235" mass="26597">MDTSPMPGVHLLGHLLQKRKDDKPLDLRLLEEYLKKAFTGPEPSVEDSPQGHSELLLEDRDSPDEAGLSQPWCPSPKPEDPKSHKSTTDMLELEDLIHLHSSEWSPMDKVAQYVARRFHKPLDKEIRAGLKTECPCLSLPGKVAFIHDLDPRMGTFLQKYMKDPNKGFNRSWYSWEDKHLDVSGPLTKILDLSEEAQTTGTHVFLETLKLDSTGSHISRQCQLCPLNQTTALLPP</sequence>
<name>A0AAV7RFS8_PLEWA</name>
<proteinExistence type="predicted"/>
<evidence type="ECO:0000313" key="3">
    <source>
        <dbReference type="Proteomes" id="UP001066276"/>
    </source>
</evidence>